<comment type="caution">
    <text evidence="2">The sequence shown here is derived from an EMBL/GenBank/DDBJ whole genome shotgun (WGS) entry which is preliminary data.</text>
</comment>
<dbReference type="InterPro" id="IPR010730">
    <property type="entry name" value="HET"/>
</dbReference>
<evidence type="ECO:0000313" key="2">
    <source>
        <dbReference type="EMBL" id="KAF5257351.1"/>
    </source>
</evidence>
<dbReference type="EMBL" id="JAAFOW010002328">
    <property type="protein sequence ID" value="KAF5257351.1"/>
    <property type="molecule type" value="Genomic_DNA"/>
</dbReference>
<evidence type="ECO:0000259" key="1">
    <source>
        <dbReference type="Pfam" id="PF06985"/>
    </source>
</evidence>
<dbReference type="Pfam" id="PF06985">
    <property type="entry name" value="HET"/>
    <property type="match status" value="1"/>
</dbReference>
<name>A0A8H5A1Y0_FUSOX</name>
<dbReference type="PANTHER" id="PTHR33112">
    <property type="entry name" value="DOMAIN PROTEIN, PUTATIVE-RELATED"/>
    <property type="match status" value="1"/>
</dbReference>
<sequence>MVLSKQTTEERLCSRCESLDLDNIPSGRWTNVECREPVAFFGKRSAVLHDEGCPLCQAPFYIAAGEHNTWSCRREDKFCMFAIPSQLAYRGAKLEFTSDGEMASSLIDPANVDFEAVKRWLAHCAGVHGELCNPGEGKRPLPKGLAVINCTTRKLEPLPTGVKFAALSYVWETECPEKREQIQKMHKIYREADLTIIAAAGDGPDYGLPGISTPRVSAPSVDLRLGAHRLVSTGRSDKKLSETRDGRLELGHFKRALFQEGSSSSLYGA</sequence>
<accession>A0A8H5A1Y0</accession>
<dbReference type="Proteomes" id="UP000558688">
    <property type="component" value="Unassembled WGS sequence"/>
</dbReference>
<proteinExistence type="predicted"/>
<reference evidence="2" key="1">
    <citation type="submission" date="2020-02" db="EMBL/GenBank/DDBJ databases">
        <title>Identification and distribution of gene clusters putatively required for synthesis of sphingolipid metabolism inhibitors in phylogenetically diverse species of the filamentous fungus Fusarium.</title>
        <authorList>
            <person name="Kim H.-S."/>
            <person name="Busman M."/>
            <person name="Brown D.W."/>
            <person name="Divon H."/>
            <person name="Uhlig S."/>
            <person name="Proctor R.H."/>
        </authorList>
    </citation>
    <scope>NUCLEOTIDE SEQUENCE [LARGE SCALE GENOMIC DNA]</scope>
    <source>
        <strain evidence="2">NRRL 39464</strain>
    </source>
</reference>
<organism evidence="2 3">
    <name type="scientific">Fusarium oxysporum</name>
    <name type="common">Fusarium vascular wilt</name>
    <dbReference type="NCBI Taxonomy" id="5507"/>
    <lineage>
        <taxon>Eukaryota</taxon>
        <taxon>Fungi</taxon>
        <taxon>Dikarya</taxon>
        <taxon>Ascomycota</taxon>
        <taxon>Pezizomycotina</taxon>
        <taxon>Sordariomycetes</taxon>
        <taxon>Hypocreomycetidae</taxon>
        <taxon>Hypocreales</taxon>
        <taxon>Nectriaceae</taxon>
        <taxon>Fusarium</taxon>
        <taxon>Fusarium oxysporum species complex</taxon>
    </lineage>
</organism>
<gene>
    <name evidence="2" type="ORF">FOXYS1_12120</name>
</gene>
<feature type="domain" description="Heterokaryon incompatibility" evidence="1">
    <location>
        <begin position="177"/>
        <end position="220"/>
    </location>
</feature>
<dbReference type="PANTHER" id="PTHR33112:SF1">
    <property type="entry name" value="HETEROKARYON INCOMPATIBILITY DOMAIN-CONTAINING PROTEIN"/>
    <property type="match status" value="1"/>
</dbReference>
<evidence type="ECO:0000313" key="3">
    <source>
        <dbReference type="Proteomes" id="UP000558688"/>
    </source>
</evidence>
<protein>
    <recommendedName>
        <fullName evidence="1">Heterokaryon incompatibility domain-containing protein</fullName>
    </recommendedName>
</protein>
<dbReference type="AlphaFoldDB" id="A0A8H5A1Y0"/>